<proteinExistence type="predicted"/>
<dbReference type="Pfam" id="PF11738">
    <property type="entry name" value="DUF3298"/>
    <property type="match status" value="1"/>
</dbReference>
<name>A0ABV9QTK0_9GAMM</name>
<sequence length="316" mass="34013">MKAVLAAATILAAQAQAHAHAAQALKIEERKVEAKSTAYEIAADYPATAIAPIDAEIKAWIDAEVAQFKKQAAPEPGSPLGAWTLDITYTVERNDAEVLALSFTESTYTGGAHGNHTFRTFNYLLPDGRRVDLAQILDGRKGLARLSTLAVADLDKQLGGPDGLSDAQWIRRGAGPDWINFENFLLLPDALKIQFPPYQVAAYAAGPQEVRVPLAALDGVLRADRRAAVASFDCGKAATPVERAVCADPALARLDREVAQAYGLRLDAIEGEADKQKIRAAQRRWLQRRDGACPDAAAACLSGVYRARLDELSTEP</sequence>
<dbReference type="Proteomes" id="UP001595886">
    <property type="component" value="Unassembled WGS sequence"/>
</dbReference>
<dbReference type="PANTHER" id="PTHR37549:SF1">
    <property type="entry name" value="LIPOPROTEIN LPRI"/>
    <property type="match status" value="1"/>
</dbReference>
<feature type="chain" id="PRO_5046989361" evidence="1">
    <location>
        <begin position="22"/>
        <end position="316"/>
    </location>
</feature>
<keyword evidence="1" id="KW-0732">Signal</keyword>
<dbReference type="InterPro" id="IPR009739">
    <property type="entry name" value="LprI-like_N"/>
</dbReference>
<reference evidence="6" key="1">
    <citation type="journal article" date="2019" name="Int. J. Syst. Evol. Microbiol.">
        <title>The Global Catalogue of Microorganisms (GCM) 10K type strain sequencing project: providing services to taxonomists for standard genome sequencing and annotation.</title>
        <authorList>
            <consortium name="The Broad Institute Genomics Platform"/>
            <consortium name="The Broad Institute Genome Sequencing Center for Infectious Disease"/>
            <person name="Wu L."/>
            <person name="Ma J."/>
        </authorList>
    </citation>
    <scope>NUCLEOTIDE SEQUENCE [LARGE SCALE GENOMIC DNA]</scope>
    <source>
        <strain evidence="6">CCUG 30340</strain>
    </source>
</reference>
<dbReference type="Gene3D" id="3.30.565.40">
    <property type="entry name" value="Fervidobacterium nodosum Rt17-B1 like"/>
    <property type="match status" value="1"/>
</dbReference>
<evidence type="ECO:0000259" key="3">
    <source>
        <dbReference type="Pfam" id="PF11738"/>
    </source>
</evidence>
<accession>A0ABV9QTK0</accession>
<comment type="caution">
    <text evidence="5">The sequence shown here is derived from an EMBL/GenBank/DDBJ whole genome shotgun (WGS) entry which is preliminary data.</text>
</comment>
<evidence type="ECO:0000259" key="2">
    <source>
        <dbReference type="Pfam" id="PF07007"/>
    </source>
</evidence>
<dbReference type="Pfam" id="PF07007">
    <property type="entry name" value="LprI"/>
    <property type="match status" value="1"/>
</dbReference>
<dbReference type="PANTHER" id="PTHR37549">
    <property type="entry name" value="LIPOPROTEIN LPRI"/>
    <property type="match status" value="1"/>
</dbReference>
<evidence type="ECO:0000259" key="4">
    <source>
        <dbReference type="Pfam" id="PF13739"/>
    </source>
</evidence>
<feature type="domain" description="DUF3298" evidence="3">
    <location>
        <begin position="138"/>
        <end position="214"/>
    </location>
</feature>
<feature type="domain" description="Lysozyme inhibitor LprI-like N-terminal" evidence="2">
    <location>
        <begin position="235"/>
        <end position="312"/>
    </location>
</feature>
<dbReference type="InterPro" id="IPR025303">
    <property type="entry name" value="PdaC"/>
</dbReference>
<dbReference type="InterPro" id="IPR052755">
    <property type="entry name" value="Lysozyme_Inhibitor_LprI"/>
</dbReference>
<feature type="domain" description="Deacetylase PdaC" evidence="4">
    <location>
        <begin position="34"/>
        <end position="115"/>
    </location>
</feature>
<evidence type="ECO:0000313" key="5">
    <source>
        <dbReference type="EMBL" id="MFC4820171.1"/>
    </source>
</evidence>
<keyword evidence="6" id="KW-1185">Reference proteome</keyword>
<organism evidence="5 6">
    <name type="scientific">Dokdonella ginsengisoli</name>
    <dbReference type="NCBI Taxonomy" id="363846"/>
    <lineage>
        <taxon>Bacteria</taxon>
        <taxon>Pseudomonadati</taxon>
        <taxon>Pseudomonadota</taxon>
        <taxon>Gammaproteobacteria</taxon>
        <taxon>Lysobacterales</taxon>
        <taxon>Rhodanobacteraceae</taxon>
        <taxon>Dokdonella</taxon>
    </lineage>
</organism>
<dbReference type="Pfam" id="PF13739">
    <property type="entry name" value="PdaC"/>
    <property type="match status" value="1"/>
</dbReference>
<dbReference type="RefSeq" id="WP_380020003.1">
    <property type="nucleotide sequence ID" value="NZ_JBHSHD010000006.1"/>
</dbReference>
<dbReference type="InterPro" id="IPR037126">
    <property type="entry name" value="PdaC/RsiV-like_sf"/>
</dbReference>
<dbReference type="EMBL" id="JBHSHD010000006">
    <property type="protein sequence ID" value="MFC4820171.1"/>
    <property type="molecule type" value="Genomic_DNA"/>
</dbReference>
<dbReference type="InterPro" id="IPR021729">
    <property type="entry name" value="DUF3298"/>
</dbReference>
<evidence type="ECO:0000313" key="6">
    <source>
        <dbReference type="Proteomes" id="UP001595886"/>
    </source>
</evidence>
<dbReference type="Gene3D" id="1.20.1270.180">
    <property type="match status" value="1"/>
</dbReference>
<protein>
    <submittedName>
        <fullName evidence="5">DUF3298 domain-containing protein</fullName>
    </submittedName>
</protein>
<dbReference type="Gene3D" id="3.90.640.20">
    <property type="entry name" value="Heat-shock cognate protein, ATPase"/>
    <property type="match status" value="1"/>
</dbReference>
<gene>
    <name evidence="5" type="ORF">ACFO6Q_07540</name>
</gene>
<evidence type="ECO:0000256" key="1">
    <source>
        <dbReference type="SAM" id="SignalP"/>
    </source>
</evidence>
<feature type="signal peptide" evidence="1">
    <location>
        <begin position="1"/>
        <end position="21"/>
    </location>
</feature>